<protein>
    <submittedName>
        <fullName evidence="2">Uncharacterized protein</fullName>
    </submittedName>
</protein>
<reference evidence="2 3" key="1">
    <citation type="journal article" date="2018" name="New Phytol.">
        <title>Comparative genomics and transcriptomics depict ericoid mycorrhizal fungi as versatile saprotrophs and plant mutualists.</title>
        <authorList>
            <person name="Martino E."/>
            <person name="Morin E."/>
            <person name="Grelet G.A."/>
            <person name="Kuo A."/>
            <person name="Kohler A."/>
            <person name="Daghino S."/>
            <person name="Barry K.W."/>
            <person name="Cichocki N."/>
            <person name="Clum A."/>
            <person name="Dockter R.B."/>
            <person name="Hainaut M."/>
            <person name="Kuo R.C."/>
            <person name="LaButti K."/>
            <person name="Lindahl B.D."/>
            <person name="Lindquist E.A."/>
            <person name="Lipzen A."/>
            <person name="Khouja H.R."/>
            <person name="Magnuson J."/>
            <person name="Murat C."/>
            <person name="Ohm R.A."/>
            <person name="Singer S.W."/>
            <person name="Spatafora J.W."/>
            <person name="Wang M."/>
            <person name="Veneault-Fourrey C."/>
            <person name="Henrissat B."/>
            <person name="Grigoriev I.V."/>
            <person name="Martin F.M."/>
            <person name="Perotto S."/>
        </authorList>
    </citation>
    <scope>NUCLEOTIDE SEQUENCE [LARGE SCALE GENOMIC DNA]</scope>
    <source>
        <strain evidence="2 3">ATCC 22711</strain>
    </source>
</reference>
<dbReference type="RefSeq" id="XP_024718474.1">
    <property type="nucleotide sequence ID" value="XM_024866957.1"/>
</dbReference>
<dbReference type="Proteomes" id="UP000241818">
    <property type="component" value="Unassembled WGS sequence"/>
</dbReference>
<feature type="compositionally biased region" description="Pro residues" evidence="1">
    <location>
        <begin position="155"/>
        <end position="166"/>
    </location>
</feature>
<evidence type="ECO:0000313" key="3">
    <source>
        <dbReference type="Proteomes" id="UP000241818"/>
    </source>
</evidence>
<evidence type="ECO:0000313" key="2">
    <source>
        <dbReference type="EMBL" id="PSS12476.1"/>
    </source>
</evidence>
<dbReference type="EMBL" id="KZ679015">
    <property type="protein sequence ID" value="PSS12476.1"/>
    <property type="molecule type" value="Genomic_DNA"/>
</dbReference>
<dbReference type="InParanoid" id="A0A2T3AUZ2"/>
<dbReference type="AlphaFoldDB" id="A0A2T3AUZ2"/>
<sequence>MDLRQHLPESYYLDAVNTRMVSRVPVACQLSPHRARRQLSISSESSAPDLVEDIIGTYGSDTSYDDDDYEYHTSGAAIWDSWLAKDSGSSASFHTDPAIRSPLRTQYPNLSSCSINFATPNLKPIYSSGDLHRSYVVRPPHPAVRPPAKQHIYSTPPPLLPPNPPPRDTRETWPLRNESIPFRPRSHTTSLESGFRSTSNLSIRTAFEPHPLRTCSRNSPASYSLSTLSLPQCERQQSFVALPTNLREEKSVFEDWDEPKAGRWLQRNHKRKRRLNGENAAAGKDGEKKSNKEKKNGGGLRKSLTTAREVLKGVFRGES</sequence>
<feature type="region of interest" description="Disordered" evidence="1">
    <location>
        <begin position="267"/>
        <end position="305"/>
    </location>
</feature>
<feature type="region of interest" description="Disordered" evidence="1">
    <location>
        <begin position="142"/>
        <end position="170"/>
    </location>
</feature>
<dbReference type="GeneID" id="36575038"/>
<gene>
    <name evidence="2" type="ORF">M430DRAFT_36594</name>
</gene>
<accession>A0A2T3AUZ2</accession>
<evidence type="ECO:0000256" key="1">
    <source>
        <dbReference type="SAM" id="MobiDB-lite"/>
    </source>
</evidence>
<dbReference type="OrthoDB" id="10650733at2759"/>
<feature type="compositionally biased region" description="Basic and acidic residues" evidence="1">
    <location>
        <begin position="284"/>
        <end position="296"/>
    </location>
</feature>
<organism evidence="2 3">
    <name type="scientific">Amorphotheca resinae ATCC 22711</name>
    <dbReference type="NCBI Taxonomy" id="857342"/>
    <lineage>
        <taxon>Eukaryota</taxon>
        <taxon>Fungi</taxon>
        <taxon>Dikarya</taxon>
        <taxon>Ascomycota</taxon>
        <taxon>Pezizomycotina</taxon>
        <taxon>Leotiomycetes</taxon>
        <taxon>Helotiales</taxon>
        <taxon>Amorphothecaceae</taxon>
        <taxon>Amorphotheca</taxon>
    </lineage>
</organism>
<keyword evidence="3" id="KW-1185">Reference proteome</keyword>
<name>A0A2T3AUZ2_AMORE</name>
<proteinExistence type="predicted"/>